<evidence type="ECO:0000256" key="5">
    <source>
        <dbReference type="ARBA" id="ARBA00022989"/>
    </source>
</evidence>
<dbReference type="GO" id="GO:0005886">
    <property type="term" value="C:plasma membrane"/>
    <property type="evidence" value="ECO:0007669"/>
    <property type="project" value="UniProtKB-SubCell"/>
</dbReference>
<evidence type="ECO:0000256" key="2">
    <source>
        <dbReference type="ARBA" id="ARBA00022448"/>
    </source>
</evidence>
<evidence type="ECO:0000256" key="4">
    <source>
        <dbReference type="ARBA" id="ARBA00022692"/>
    </source>
</evidence>
<comment type="subcellular location">
    <subcellularLocation>
        <location evidence="1">Cell membrane</location>
        <topology evidence="1">Multi-pass membrane protein</topology>
    </subcellularLocation>
</comment>
<evidence type="ECO:0000256" key="6">
    <source>
        <dbReference type="ARBA" id="ARBA00023136"/>
    </source>
</evidence>
<gene>
    <name evidence="9" type="ORF">DP114_18915</name>
</gene>
<organism evidence="9 10">
    <name type="scientific">Brasilonema sennae CENA114</name>
    <dbReference type="NCBI Taxonomy" id="415709"/>
    <lineage>
        <taxon>Bacteria</taxon>
        <taxon>Bacillati</taxon>
        <taxon>Cyanobacteriota</taxon>
        <taxon>Cyanophyceae</taxon>
        <taxon>Nostocales</taxon>
        <taxon>Scytonemataceae</taxon>
        <taxon>Brasilonema</taxon>
        <taxon>Bromeliae group (in: Brasilonema)</taxon>
    </lineage>
</organism>
<protein>
    <submittedName>
        <fullName evidence="9">ABC transporter</fullName>
    </submittedName>
</protein>
<evidence type="ECO:0000256" key="3">
    <source>
        <dbReference type="ARBA" id="ARBA00022475"/>
    </source>
</evidence>
<evidence type="ECO:0000256" key="1">
    <source>
        <dbReference type="ARBA" id="ARBA00004651"/>
    </source>
</evidence>
<feature type="domain" description="ABC3 transporter permease C-terminal" evidence="8">
    <location>
        <begin position="282"/>
        <end position="389"/>
    </location>
</feature>
<feature type="transmembrane region" description="Helical" evidence="7">
    <location>
        <begin position="274"/>
        <end position="297"/>
    </location>
</feature>
<evidence type="ECO:0000313" key="9">
    <source>
        <dbReference type="EMBL" id="QDL09694.1"/>
    </source>
</evidence>
<keyword evidence="10" id="KW-1185">Reference proteome</keyword>
<dbReference type="PIRSF" id="PIRSF031773">
    <property type="entry name" value="DevC"/>
    <property type="match status" value="1"/>
</dbReference>
<dbReference type="InterPro" id="IPR051125">
    <property type="entry name" value="ABC-4/HrtB_transporter"/>
</dbReference>
<keyword evidence="5 7" id="KW-1133">Transmembrane helix</keyword>
<feature type="transmembrane region" description="Helical" evidence="7">
    <location>
        <begin position="362"/>
        <end position="384"/>
    </location>
</feature>
<keyword evidence="6 7" id="KW-0472">Membrane</keyword>
<dbReference type="KEGG" id="bsen:DP114_18915"/>
<dbReference type="PANTHER" id="PTHR43738">
    <property type="entry name" value="ABC TRANSPORTER, MEMBRANE PROTEIN"/>
    <property type="match status" value="1"/>
</dbReference>
<dbReference type="EMBL" id="CP030118">
    <property type="protein sequence ID" value="QDL09694.1"/>
    <property type="molecule type" value="Genomic_DNA"/>
</dbReference>
<evidence type="ECO:0000259" key="8">
    <source>
        <dbReference type="Pfam" id="PF02687"/>
    </source>
</evidence>
<keyword evidence="4 7" id="KW-0812">Transmembrane</keyword>
<reference evidence="9 10" key="1">
    <citation type="submission" date="2018-06" db="EMBL/GenBank/DDBJ databases">
        <title>Comparative genomics of Brasilonema spp. strains.</title>
        <authorList>
            <person name="Alvarenga D.O."/>
            <person name="Fiore M.F."/>
            <person name="Varani A.M."/>
        </authorList>
    </citation>
    <scope>NUCLEOTIDE SEQUENCE [LARGE SCALE GENOMIC DNA]</scope>
    <source>
        <strain evidence="9 10">CENA114</strain>
    </source>
</reference>
<name>A0A856MHG7_9CYAN</name>
<dbReference type="RefSeq" id="WP_171976819.1">
    <property type="nucleotide sequence ID" value="NZ_CAWOXK010000001.1"/>
</dbReference>
<dbReference type="AlphaFoldDB" id="A0A856MHG7"/>
<accession>A0A856MHG7</accession>
<keyword evidence="3" id="KW-1003">Cell membrane</keyword>
<dbReference type="InterPro" id="IPR003838">
    <property type="entry name" value="ABC3_permease_C"/>
</dbReference>
<evidence type="ECO:0000256" key="7">
    <source>
        <dbReference type="SAM" id="Phobius"/>
    </source>
</evidence>
<dbReference type="PANTHER" id="PTHR43738:SF1">
    <property type="entry name" value="HEMIN TRANSPORT SYSTEM PERMEASE PROTEIN HRTB-RELATED"/>
    <property type="match status" value="1"/>
</dbReference>
<dbReference type="Proteomes" id="UP000503129">
    <property type="component" value="Chromosome"/>
</dbReference>
<dbReference type="Pfam" id="PF02687">
    <property type="entry name" value="FtsX"/>
    <property type="match status" value="1"/>
</dbReference>
<proteinExistence type="predicted"/>
<keyword evidence="2" id="KW-0813">Transport</keyword>
<feature type="transmembrane region" description="Helical" evidence="7">
    <location>
        <begin position="329"/>
        <end position="350"/>
    </location>
</feature>
<evidence type="ECO:0000313" key="10">
    <source>
        <dbReference type="Proteomes" id="UP000503129"/>
    </source>
</evidence>
<dbReference type="InterPro" id="IPR005891">
    <property type="entry name" value="DevC"/>
</dbReference>
<sequence length="397" mass="43912">MIGLITQQIQQLRGRTPLGWLQLSHEKGRFLVALAGIAFADVLMFMQLGFQSALFNSNTRLHTAMQADIFLVSPQGRNLAYLTTFPRRRLFQAMDIPGVKSAEGMYLGFLDWKNPETLKKSGVLVIGINPNKPTFDLPDVNRQLNVLKLPDTVLFDRGSQGDYAKIIAQIEQGKSVTTEIERRTLNVSGLFKVGASFIADGSLITSDQNFLRLFPRQQANSVNLGLIQLQPGSDPQKVSNILKSYLGSSQDVKVFTKEEFVQFEKDYWQKSTPIGFIFSLGAAMGFTVGVIIVYQVLSTDVNAHMKEYATFKAMGYRNAYLLGVVFEEAIIMAVLGFLPGISVSLGLYALTRNATNLPVLMTIARAIQVQMLTIIMCMISGAIATRKVQSADPADMF</sequence>
<dbReference type="NCBIfam" id="TIGR01185">
    <property type="entry name" value="devC"/>
    <property type="match status" value="1"/>
</dbReference>